<keyword evidence="3" id="KW-1185">Reference proteome</keyword>
<dbReference type="Proteomes" id="UP000315947">
    <property type="component" value="Chromosome"/>
</dbReference>
<evidence type="ECO:0000313" key="3">
    <source>
        <dbReference type="Proteomes" id="UP000315947"/>
    </source>
</evidence>
<gene>
    <name evidence="2" type="ORF">FM037_09885</name>
</gene>
<reference evidence="2 3" key="1">
    <citation type="submission" date="2019-07" db="EMBL/GenBank/DDBJ databases">
        <title>Shewanella sp. YLB-06 whole genomic sequence.</title>
        <authorList>
            <person name="Yu L."/>
        </authorList>
    </citation>
    <scope>NUCLEOTIDE SEQUENCE [LARGE SCALE GENOMIC DNA]</scope>
    <source>
        <strain evidence="2 3">YLB-06</strain>
    </source>
</reference>
<feature type="compositionally biased region" description="Polar residues" evidence="1">
    <location>
        <begin position="353"/>
        <end position="383"/>
    </location>
</feature>
<sequence length="716" mass="77396">MSDPLSSVPKAGATLSKTQVENRQAQTTQGSSLPRAHNQEVLDPKVLKQDALTQDVLNREALRISSTSQANVKLTPTTAEIQSLALKPATIQFSPKTDHLSVDGSRYLVSFSSIKHRQVAAVATSYQLVASQQVLDLPSAVTGDKGRLGDTINTATTSGSSVIDSRLTANSQHGLYQNQIKNILLALGKSVSIALPIALKQRLNQQGLDIQQMKVLSSRAQGYPLPMTQLSNNKLIFSNGTSVPISNMTVSEIANNAQFNQAKPNPLSVIPSIHYQNKHWLLTLSPVIDELQIKLTPETTKNPTTPIKGEQIVLAKPEIGNIYTQLFKMLSQASMDNSQGPGKSALPPELQTELKSNHSQTLAVANSKKQPSVQASDETTNKQLSKEAGKVQSTELNKVLSKETHKAIDLTSTTSTSSVKTTKTEPDTIQPSKQNMMQVSIQKAYGKFSGKQAVVEATTKPANSLLANLTKLLPQLRPLSLNALALPSTIKDELSAIASLHSQVNPLSISASPLTHINSIGLLFQLLLGVKASHASGNTDKLSGPAQKYLQKLQAQLGGSTSLLNLLDKAGATEALGKLFSNLSLYSQASNDTGTQVNWYFTLPYSLNQHQEALEGHLSEDKDDDDNPKANSWRLQLKFNLTKGPLLIQAQVTDNRINMTFNGSNDTLLKKIDALLPPLMNKLSDIGFTPDRIETKLTKVPASLLPGEHFLVKIKA</sequence>
<accession>A0ABX5WXF9</accession>
<dbReference type="RefSeq" id="WP_144045867.1">
    <property type="nucleotide sequence ID" value="NZ_CP041614.1"/>
</dbReference>
<protein>
    <recommendedName>
        <fullName evidence="4">Flagellar hook-length control protein-like C-terminal domain-containing protein</fullName>
    </recommendedName>
</protein>
<feature type="compositionally biased region" description="Polar residues" evidence="1">
    <location>
        <begin position="15"/>
        <end position="32"/>
    </location>
</feature>
<name>A0ABX5WXF9_9GAMM</name>
<feature type="region of interest" description="Disordered" evidence="1">
    <location>
        <begin position="334"/>
        <end position="392"/>
    </location>
</feature>
<evidence type="ECO:0000313" key="2">
    <source>
        <dbReference type="EMBL" id="QDO83491.1"/>
    </source>
</evidence>
<evidence type="ECO:0008006" key="4">
    <source>
        <dbReference type="Google" id="ProtNLM"/>
    </source>
</evidence>
<organism evidence="2 3">
    <name type="scientific">Shewanella psychropiezotolerans</name>
    <dbReference type="NCBI Taxonomy" id="2593655"/>
    <lineage>
        <taxon>Bacteria</taxon>
        <taxon>Pseudomonadati</taxon>
        <taxon>Pseudomonadota</taxon>
        <taxon>Gammaproteobacteria</taxon>
        <taxon>Alteromonadales</taxon>
        <taxon>Shewanellaceae</taxon>
        <taxon>Shewanella</taxon>
    </lineage>
</organism>
<evidence type="ECO:0000256" key="1">
    <source>
        <dbReference type="SAM" id="MobiDB-lite"/>
    </source>
</evidence>
<feature type="region of interest" description="Disordered" evidence="1">
    <location>
        <begin position="410"/>
        <end position="429"/>
    </location>
</feature>
<dbReference type="EMBL" id="CP041614">
    <property type="protein sequence ID" value="QDO83491.1"/>
    <property type="molecule type" value="Genomic_DNA"/>
</dbReference>
<feature type="compositionally biased region" description="Low complexity" evidence="1">
    <location>
        <begin position="411"/>
        <end position="421"/>
    </location>
</feature>
<feature type="region of interest" description="Disordered" evidence="1">
    <location>
        <begin position="1"/>
        <end position="41"/>
    </location>
</feature>
<proteinExistence type="predicted"/>